<comment type="caution">
    <text evidence="1">The sequence shown here is derived from an EMBL/GenBank/DDBJ whole genome shotgun (WGS) entry which is preliminary data.</text>
</comment>
<sequence length="348" mass="38121">MEKRIKKTFVCRDVHYTTADASIAMHYQPEAGDVALFEVLTIGKHKQVQGETGRNCLILPGDIIMAAFGTRYATSQFEGYIPDSPQDEYHILGAGGTVGIVHSTHSKFEKMGPTTLRLIGFVTKPNGQIVNTKEMYSSQMTTFNGCRKGSAKIILSIGSAMDSGKTTTAAYLVRGLRLAGNKTAFIKLTGTIYTKDRDMVYDMGALMAVDFGDLGFPSTYYATEQELLDLHETLVQKTMSANPDYIVMEIADGILQRETAMLLKNQAFMQSIDEVIFSCGDSLSALHGLQVLASMQIFPFAICGTLTASPLLVREVQELVDCPVLTLQQLQDGLPLQLMNRPALQFAS</sequence>
<dbReference type="SUPFAM" id="SSF52540">
    <property type="entry name" value="P-loop containing nucleoside triphosphate hydrolases"/>
    <property type="match status" value="1"/>
</dbReference>
<keyword evidence="2" id="KW-1185">Reference proteome</keyword>
<protein>
    <recommendedName>
        <fullName evidence="3">DUF1611 domain-containing protein</fullName>
    </recommendedName>
</protein>
<evidence type="ECO:0000313" key="2">
    <source>
        <dbReference type="Proteomes" id="UP000765802"/>
    </source>
</evidence>
<dbReference type="Gene3D" id="3.40.50.300">
    <property type="entry name" value="P-loop containing nucleotide triphosphate hydrolases"/>
    <property type="match status" value="1"/>
</dbReference>
<dbReference type="InterPro" id="IPR027417">
    <property type="entry name" value="P-loop_NTPase"/>
</dbReference>
<name>A0ABR7M796_9BACT</name>
<organism evidence="1 2">
    <name type="scientific">Flavihumibacter stibioxidans</name>
    <dbReference type="NCBI Taxonomy" id="1834163"/>
    <lineage>
        <taxon>Bacteria</taxon>
        <taxon>Pseudomonadati</taxon>
        <taxon>Bacteroidota</taxon>
        <taxon>Chitinophagia</taxon>
        <taxon>Chitinophagales</taxon>
        <taxon>Chitinophagaceae</taxon>
        <taxon>Flavihumibacter</taxon>
    </lineage>
</organism>
<dbReference type="EMBL" id="MBUA01000001">
    <property type="protein sequence ID" value="MBC6490508.1"/>
    <property type="molecule type" value="Genomic_DNA"/>
</dbReference>
<dbReference type="Proteomes" id="UP000765802">
    <property type="component" value="Unassembled WGS sequence"/>
</dbReference>
<accession>A0ABR7M796</accession>
<gene>
    <name evidence="1" type="ORF">BC349_05995</name>
</gene>
<evidence type="ECO:0008006" key="3">
    <source>
        <dbReference type="Google" id="ProtNLM"/>
    </source>
</evidence>
<dbReference type="RefSeq" id="WP_187255804.1">
    <property type="nucleotide sequence ID" value="NZ_JBHULF010000006.1"/>
</dbReference>
<proteinExistence type="predicted"/>
<reference evidence="1 2" key="1">
    <citation type="submission" date="2016-07" db="EMBL/GenBank/DDBJ databases">
        <title>Genome analysis of Flavihumibacter stibioxidans YS-17.</title>
        <authorList>
            <person name="Shi K."/>
            <person name="Han Y."/>
            <person name="Wang G."/>
        </authorList>
    </citation>
    <scope>NUCLEOTIDE SEQUENCE [LARGE SCALE GENOMIC DNA]</scope>
    <source>
        <strain evidence="1 2">YS-17</strain>
    </source>
</reference>
<evidence type="ECO:0000313" key="1">
    <source>
        <dbReference type="EMBL" id="MBC6490508.1"/>
    </source>
</evidence>